<evidence type="ECO:0000313" key="8">
    <source>
        <dbReference type="EMBL" id="MBO1320808.1"/>
    </source>
</evidence>
<dbReference type="SMART" id="SM01204">
    <property type="entry name" value="FIST_C"/>
    <property type="match status" value="1"/>
</dbReference>
<evidence type="ECO:0000259" key="6">
    <source>
        <dbReference type="SMART" id="SM00897"/>
    </source>
</evidence>
<dbReference type="SMART" id="SM00897">
    <property type="entry name" value="FIST"/>
    <property type="match status" value="1"/>
</dbReference>
<sequence>MKWCSRTSRGSDLVSQVQDAGLYILEQFEGQSPDVVFVFVSAQFRGAFDQIPRLLVDVCQPAQIFGACGGGILADGDEVEMEPGLAVMAGLLPDVFCHSFSITPEEFGDLDSAKLIDKIGVPAENSPSFVLLFDPFSCPLDPFLHLMDQTFPFSQKIGGLVSGGQGPGQHALFHGGHCTDRGMVGLVFDGNLAMDTMVAQGCRPIGSPLFLTSVAGSVIREINGEVPRAVLESIYAGLSEPDRQLFRHALFVGIEMQPEDRIYNRGDFLIRNLMGIDPNHGFLQVGADLTHIKVAQFHVRDTQTSRDDLRLQLDRYQETLAERRPVGALMFSCLGRGIRFYDEPNVDSGLVHSVFDGLPMGGFFCNGEIGPVQGRTFVHGYTSSLGFLRPRHG</sequence>
<dbReference type="RefSeq" id="WP_207860760.1">
    <property type="nucleotide sequence ID" value="NZ_JAFREP010000019.1"/>
</dbReference>
<keyword evidence="5" id="KW-0472">Membrane</keyword>
<dbReference type="PANTHER" id="PTHR14939:SF5">
    <property type="entry name" value="F-BOX ONLY PROTEIN 22"/>
    <property type="match status" value="1"/>
</dbReference>
<dbReference type="GO" id="GO:0005886">
    <property type="term" value="C:plasma membrane"/>
    <property type="evidence" value="ECO:0007669"/>
    <property type="project" value="UniProtKB-SubCell"/>
</dbReference>
<dbReference type="EMBL" id="JAFREP010000019">
    <property type="protein sequence ID" value="MBO1320808.1"/>
    <property type="molecule type" value="Genomic_DNA"/>
</dbReference>
<evidence type="ECO:0000256" key="2">
    <source>
        <dbReference type="ARBA" id="ARBA00022475"/>
    </source>
</evidence>
<feature type="domain" description="FIST" evidence="6">
    <location>
        <begin position="32"/>
        <end position="226"/>
    </location>
</feature>
<dbReference type="InterPro" id="IPR019494">
    <property type="entry name" value="FIST_C"/>
</dbReference>
<protein>
    <submittedName>
        <fullName evidence="8">FIST C-terminal domain-containing protein</fullName>
    </submittedName>
</protein>
<dbReference type="Pfam" id="PF10442">
    <property type="entry name" value="FIST_C"/>
    <property type="match status" value="1"/>
</dbReference>
<proteinExistence type="predicted"/>
<dbReference type="Pfam" id="PF08495">
    <property type="entry name" value="FIST"/>
    <property type="match status" value="1"/>
</dbReference>
<evidence type="ECO:0000256" key="3">
    <source>
        <dbReference type="ARBA" id="ARBA00022692"/>
    </source>
</evidence>
<dbReference type="PANTHER" id="PTHR14939">
    <property type="entry name" value="F-BOX ONLY PROTEIN 22"/>
    <property type="match status" value="1"/>
</dbReference>
<keyword evidence="9" id="KW-1185">Reference proteome</keyword>
<keyword evidence="3" id="KW-0812">Transmembrane</keyword>
<keyword evidence="4" id="KW-1133">Transmembrane helix</keyword>
<evidence type="ECO:0000259" key="7">
    <source>
        <dbReference type="SMART" id="SM01204"/>
    </source>
</evidence>
<evidence type="ECO:0000256" key="4">
    <source>
        <dbReference type="ARBA" id="ARBA00022989"/>
    </source>
</evidence>
<dbReference type="AlphaFoldDB" id="A0A8J7U3U6"/>
<comment type="caution">
    <text evidence="8">The sequence shown here is derived from an EMBL/GenBank/DDBJ whole genome shotgun (WGS) entry which is preliminary data.</text>
</comment>
<reference evidence="8" key="1">
    <citation type="submission" date="2021-03" db="EMBL/GenBank/DDBJ databases">
        <authorList>
            <person name="Wang G."/>
        </authorList>
    </citation>
    <scope>NUCLEOTIDE SEQUENCE</scope>
    <source>
        <strain evidence="8">KCTC 12899</strain>
    </source>
</reference>
<dbReference type="InterPro" id="IPR013702">
    <property type="entry name" value="FIST_domain_N"/>
</dbReference>
<evidence type="ECO:0000256" key="5">
    <source>
        <dbReference type="ARBA" id="ARBA00023136"/>
    </source>
</evidence>
<gene>
    <name evidence="8" type="ORF">J3U88_20180</name>
</gene>
<feature type="domain" description="FIST C-domain" evidence="7">
    <location>
        <begin position="227"/>
        <end position="372"/>
    </location>
</feature>
<comment type="subcellular location">
    <subcellularLocation>
        <location evidence="1">Cell membrane</location>
        <topology evidence="1">Multi-pass membrane protein</topology>
    </subcellularLocation>
</comment>
<accession>A0A8J7U3U6</accession>
<dbReference type="InterPro" id="IPR016741">
    <property type="entry name" value="UCP018953"/>
</dbReference>
<name>A0A8J7U3U6_9BACT</name>
<evidence type="ECO:0000313" key="9">
    <source>
        <dbReference type="Proteomes" id="UP000664417"/>
    </source>
</evidence>
<keyword evidence="2" id="KW-1003">Cell membrane</keyword>
<evidence type="ECO:0000256" key="1">
    <source>
        <dbReference type="ARBA" id="ARBA00004651"/>
    </source>
</evidence>
<dbReference type="PIRSF" id="PIRSF018953">
    <property type="entry name" value="UCP018953"/>
    <property type="match status" value="1"/>
</dbReference>
<dbReference type="Proteomes" id="UP000664417">
    <property type="component" value="Unassembled WGS sequence"/>
</dbReference>
<organism evidence="8 9">
    <name type="scientific">Acanthopleuribacter pedis</name>
    <dbReference type="NCBI Taxonomy" id="442870"/>
    <lineage>
        <taxon>Bacteria</taxon>
        <taxon>Pseudomonadati</taxon>
        <taxon>Acidobacteriota</taxon>
        <taxon>Holophagae</taxon>
        <taxon>Acanthopleuribacterales</taxon>
        <taxon>Acanthopleuribacteraceae</taxon>
        <taxon>Acanthopleuribacter</taxon>
    </lineage>
</organism>